<dbReference type="PROSITE" id="PS51363">
    <property type="entry name" value="W2"/>
    <property type="match status" value="1"/>
</dbReference>
<dbReference type="GO" id="GO:0005092">
    <property type="term" value="F:GDP-dissociation inhibitor activity"/>
    <property type="evidence" value="ECO:0007669"/>
    <property type="project" value="TreeGrafter"/>
</dbReference>
<accession>A0AAN8FNC3</accession>
<dbReference type="InterPro" id="IPR012816">
    <property type="entry name" value="NADAR"/>
</dbReference>
<dbReference type="Gene3D" id="3.30.30.170">
    <property type="match status" value="1"/>
</dbReference>
<evidence type="ECO:0000259" key="8">
    <source>
        <dbReference type="PROSITE" id="PS51363"/>
    </source>
</evidence>
<dbReference type="SUPFAM" id="SSF48371">
    <property type="entry name" value="ARM repeat"/>
    <property type="match status" value="1"/>
</dbReference>
<dbReference type="PANTHER" id="PTHR23001:SF7">
    <property type="entry name" value="EUKARYOTIC TRANSLATION INITIATION FACTOR 5"/>
    <property type="match status" value="1"/>
</dbReference>
<feature type="region of interest" description="Disordered" evidence="7">
    <location>
        <begin position="678"/>
        <end position="702"/>
    </location>
</feature>
<feature type="compositionally biased region" description="Basic and acidic residues" evidence="7">
    <location>
        <begin position="764"/>
        <end position="775"/>
    </location>
</feature>
<evidence type="ECO:0000256" key="6">
    <source>
        <dbReference type="ARBA" id="ARBA00023134"/>
    </source>
</evidence>
<dbReference type="Gene3D" id="1.25.40.180">
    <property type="match status" value="1"/>
</dbReference>
<proteinExistence type="inferred from homology"/>
<dbReference type="InterPro" id="IPR016190">
    <property type="entry name" value="Transl_init_fac_IF2/IF5_Zn-bd"/>
</dbReference>
<feature type="compositionally biased region" description="Polar residues" evidence="7">
    <location>
        <begin position="754"/>
        <end position="763"/>
    </location>
</feature>
<feature type="compositionally biased region" description="Polar residues" evidence="7">
    <location>
        <begin position="776"/>
        <end position="785"/>
    </location>
</feature>
<dbReference type="InterPro" id="IPR003307">
    <property type="entry name" value="W2_domain"/>
</dbReference>
<evidence type="ECO:0000256" key="2">
    <source>
        <dbReference type="ARBA" id="ARBA00018059"/>
    </source>
</evidence>
<feature type="domain" description="W2" evidence="8">
    <location>
        <begin position="313"/>
        <end position="475"/>
    </location>
</feature>
<gene>
    <name evidence="9" type="ORF">GCK32_004479</name>
</gene>
<dbReference type="FunFam" id="2.20.25.350:FF:000001">
    <property type="entry name" value="Eukaryotic translation initiation factor 5"/>
    <property type="match status" value="1"/>
</dbReference>
<evidence type="ECO:0000256" key="7">
    <source>
        <dbReference type="SAM" id="MobiDB-lite"/>
    </source>
</evidence>
<dbReference type="InterPro" id="IPR016024">
    <property type="entry name" value="ARM-type_fold"/>
</dbReference>
<keyword evidence="4" id="KW-0547">Nucleotide-binding</keyword>
<name>A0AAN8FNC3_TRICO</name>
<keyword evidence="6" id="KW-0342">GTP-binding</keyword>
<evidence type="ECO:0000313" key="10">
    <source>
        <dbReference type="Proteomes" id="UP001331761"/>
    </source>
</evidence>
<protein>
    <recommendedName>
        <fullName evidence="2">Eukaryotic translation initiation factor 5</fullName>
    </recommendedName>
</protein>
<dbReference type="EMBL" id="WIXE01010539">
    <property type="protein sequence ID" value="KAK5977487.1"/>
    <property type="molecule type" value="Genomic_DNA"/>
</dbReference>
<feature type="compositionally biased region" description="Basic and acidic residues" evidence="7">
    <location>
        <begin position="854"/>
        <end position="863"/>
    </location>
</feature>
<dbReference type="GO" id="GO:0005525">
    <property type="term" value="F:GTP binding"/>
    <property type="evidence" value="ECO:0007669"/>
    <property type="project" value="UniProtKB-KW"/>
</dbReference>
<feature type="compositionally biased region" description="Basic and acidic residues" evidence="7">
    <location>
        <begin position="250"/>
        <end position="267"/>
    </location>
</feature>
<dbReference type="AlphaFoldDB" id="A0AAN8FNC3"/>
<keyword evidence="5" id="KW-0648">Protein biosynthesis</keyword>
<evidence type="ECO:0000256" key="1">
    <source>
        <dbReference type="ARBA" id="ARBA00010397"/>
    </source>
</evidence>
<feature type="compositionally biased region" description="Basic and acidic residues" evidence="7">
    <location>
        <begin position="688"/>
        <end position="702"/>
    </location>
</feature>
<dbReference type="InterPro" id="IPR037238">
    <property type="entry name" value="YbiA-like_sf"/>
</dbReference>
<feature type="region of interest" description="Disordered" evidence="7">
    <location>
        <begin position="720"/>
        <end position="785"/>
    </location>
</feature>
<reference evidence="9 10" key="1">
    <citation type="submission" date="2019-10" db="EMBL/GenBank/DDBJ databases">
        <title>Assembly and Annotation for the nematode Trichostrongylus colubriformis.</title>
        <authorList>
            <person name="Martin J."/>
        </authorList>
    </citation>
    <scope>NUCLEOTIDE SEQUENCE [LARGE SCALE GENOMIC DNA]</scope>
    <source>
        <strain evidence="9">G859</strain>
        <tissue evidence="9">Whole worm</tissue>
    </source>
</reference>
<evidence type="ECO:0000313" key="9">
    <source>
        <dbReference type="EMBL" id="KAK5977487.1"/>
    </source>
</evidence>
<comment type="similarity">
    <text evidence="1">Belongs to the eIF-2-beta/eIF-5 family.</text>
</comment>
<dbReference type="FunFam" id="3.30.30.170:FF:000002">
    <property type="entry name" value="Eukaryotic translation initiation factor 5"/>
    <property type="match status" value="1"/>
</dbReference>
<dbReference type="Proteomes" id="UP001331761">
    <property type="component" value="Unassembled WGS sequence"/>
</dbReference>
<feature type="region of interest" description="Disordered" evidence="7">
    <location>
        <begin position="250"/>
        <end position="294"/>
    </location>
</feature>
<dbReference type="SMART" id="SM00653">
    <property type="entry name" value="eIF2B_5"/>
    <property type="match status" value="1"/>
</dbReference>
<dbReference type="InterPro" id="IPR002735">
    <property type="entry name" value="Transl_init_fac_IF2/IF5_dom"/>
</dbReference>
<dbReference type="Pfam" id="PF02020">
    <property type="entry name" value="W2"/>
    <property type="match status" value="1"/>
</dbReference>
<feature type="region of interest" description="Disordered" evidence="7">
    <location>
        <begin position="809"/>
        <end position="1039"/>
    </location>
</feature>
<feature type="compositionally biased region" description="Acidic residues" evidence="7">
    <location>
        <begin position="280"/>
        <end position="294"/>
    </location>
</feature>
<dbReference type="PANTHER" id="PTHR23001">
    <property type="entry name" value="EUKARYOTIC TRANSLATION INITIATION FACTOR"/>
    <property type="match status" value="1"/>
</dbReference>
<keyword evidence="3" id="KW-0396">Initiation factor</keyword>
<dbReference type="NCBIfam" id="TIGR02464">
    <property type="entry name" value="ribofla_fusion"/>
    <property type="match status" value="1"/>
</dbReference>
<dbReference type="InterPro" id="IPR016189">
    <property type="entry name" value="Transl_init_fac_IF2/IF5_N"/>
</dbReference>
<dbReference type="Gene3D" id="1.10.357.40">
    <property type="entry name" value="YbiA-like"/>
    <property type="match status" value="1"/>
</dbReference>
<organism evidence="9 10">
    <name type="scientific">Trichostrongylus colubriformis</name>
    <name type="common">Black scour worm</name>
    <dbReference type="NCBI Taxonomy" id="6319"/>
    <lineage>
        <taxon>Eukaryota</taxon>
        <taxon>Metazoa</taxon>
        <taxon>Ecdysozoa</taxon>
        <taxon>Nematoda</taxon>
        <taxon>Chromadorea</taxon>
        <taxon>Rhabditida</taxon>
        <taxon>Rhabditina</taxon>
        <taxon>Rhabditomorpha</taxon>
        <taxon>Strongyloidea</taxon>
        <taxon>Trichostrongylidae</taxon>
        <taxon>Trichostrongylus</taxon>
    </lineage>
</organism>
<comment type="caution">
    <text evidence="9">The sequence shown here is derived from an EMBL/GenBank/DDBJ whole genome shotgun (WGS) entry which is preliminary data.</text>
</comment>
<evidence type="ECO:0000256" key="3">
    <source>
        <dbReference type="ARBA" id="ARBA00022540"/>
    </source>
</evidence>
<dbReference type="InterPro" id="IPR045196">
    <property type="entry name" value="IF2/IF5"/>
</dbReference>
<dbReference type="CDD" id="cd15457">
    <property type="entry name" value="NADAR"/>
    <property type="match status" value="1"/>
</dbReference>
<dbReference type="GO" id="GO:0001732">
    <property type="term" value="P:formation of cytoplasmic translation initiation complex"/>
    <property type="evidence" value="ECO:0007669"/>
    <property type="project" value="TreeGrafter"/>
</dbReference>
<dbReference type="SUPFAM" id="SSF75689">
    <property type="entry name" value="Zinc-binding domain of translation initiation factor 2 beta"/>
    <property type="match status" value="1"/>
</dbReference>
<dbReference type="CDD" id="cd11561">
    <property type="entry name" value="W2_eIF5"/>
    <property type="match status" value="1"/>
</dbReference>
<feature type="compositionally biased region" description="Basic and acidic residues" evidence="7">
    <location>
        <begin position="953"/>
        <end position="975"/>
    </location>
</feature>
<feature type="compositionally biased region" description="Basic and acidic residues" evidence="7">
    <location>
        <begin position="817"/>
        <end position="842"/>
    </location>
</feature>
<evidence type="ECO:0000256" key="4">
    <source>
        <dbReference type="ARBA" id="ARBA00022741"/>
    </source>
</evidence>
<dbReference type="GO" id="GO:0003743">
    <property type="term" value="F:translation initiation factor activity"/>
    <property type="evidence" value="ECO:0007669"/>
    <property type="project" value="UniProtKB-KW"/>
</dbReference>
<dbReference type="SUPFAM" id="SSF100966">
    <property type="entry name" value="Translation initiation factor 2 beta, aIF2beta, N-terminal domain"/>
    <property type="match status" value="1"/>
</dbReference>
<dbReference type="GO" id="GO:0071074">
    <property type="term" value="F:eukaryotic initiation factor eIF2 binding"/>
    <property type="evidence" value="ECO:0007669"/>
    <property type="project" value="TreeGrafter"/>
</dbReference>
<feature type="compositionally biased region" description="Basic and acidic residues" evidence="7">
    <location>
        <begin position="924"/>
        <end position="946"/>
    </location>
</feature>
<dbReference type="SUPFAM" id="SSF143990">
    <property type="entry name" value="YbiA-like"/>
    <property type="match status" value="1"/>
</dbReference>
<dbReference type="Pfam" id="PF08719">
    <property type="entry name" value="NADAR"/>
    <property type="match status" value="1"/>
</dbReference>
<dbReference type="FunFam" id="1.25.40.180:FF:000091">
    <property type="entry name" value="Eukaryotic translation initiation factor 5"/>
    <property type="match status" value="1"/>
</dbReference>
<evidence type="ECO:0000256" key="5">
    <source>
        <dbReference type="ARBA" id="ARBA00022917"/>
    </source>
</evidence>
<feature type="compositionally biased region" description="Basic residues" evidence="7">
    <location>
        <begin position="888"/>
        <end position="923"/>
    </location>
</feature>
<dbReference type="GO" id="GO:0005829">
    <property type="term" value="C:cytosol"/>
    <property type="evidence" value="ECO:0007669"/>
    <property type="project" value="TreeGrafter"/>
</dbReference>
<dbReference type="Pfam" id="PF01873">
    <property type="entry name" value="eIF-5_eIF-2B"/>
    <property type="match status" value="1"/>
</dbReference>
<dbReference type="SMART" id="SM00515">
    <property type="entry name" value="eIF5C"/>
    <property type="match status" value="1"/>
</dbReference>
<sequence>MFLHPTNFLRYCNFMLDNPQEGRLSRKRKKLKTSESSASLFFDAIADNTDDVVCDLIHDKPSLCDIPQNYSVNPKRHLVYNDSQRQPRCNRPILPLQNAETSRKGQRCEQIMRINLHGISHDETDVEGKGNGIKTVVANMSDIAKSLERPPMYPTKYFGCELGAQTNYDARNERYIVNGEHDAAKLQDILDGFIKKFVLCPACDNPETALSVRRGQIHSKCKACGHAFIIDSRHRLSTYILKNPPKVEVDFSKDKQQNGNGHVKEDDFSVDSNGDKNSSNDDDDDDWAPEEEEVPNTKLAAGIGKLVIDKDLDKSIEERLDMLHRFFVEAKEKGTIGDGKALADEAERLELKQKAPLLLADVLLDQDIIKDGMAQLKNNRRVLLRFTLGDKKAQRYLLGGIEQLIIKHEAVLLPKAAHIIKGLYDNDICEEEAILAWGDKPSSKYVSKTQSKKIIQKCEAVLTWLREAEEEDEDDESDDEIDFDDRNQKTSVYAEKAKAEAAKEIKVEDDDAVLWMCDGFDFFTDFCSTALTFSSTDFLHLYRYSKALSAGDKTAAEQIMSERDPKNMKRIGMKINGFNREKWDSISTSVMTLALEAKFMQDTQMRYMLFLTHGSRLVECSPTDVIWGIGLPIDSPDAVNPSRWRGKNRLGSLMDAVREKLWIMDEYRSRHSIGAIEMSSDSKSSDSSNRRHTIDRALQRRSTEAEEDLIAAVFVEKRRRSRNVSSETGEAATSVAPPTRKRFLSKHAEERLSSKPSAHQLPTENRDDNAEESQKPAESSVASTSKSIALLDVVDPSIREILLPDEVSQKSAVISSPEHDVPDEVKEYTASQSKEEVAERLRSACQGDDTITGSEEKPEETEFKKRKKLLARRAAAAGREDDDAMSPPKKKRKKRDRSRSRSRKRRAHSRSRSRSRSRKYKKSSKQEKSGRSSSGKKEKEMEEKSTNKSKSSSLKEVKEDNERGRKEENERGRSDRRTRHNGRSSASRSKERSSKRPSNSKGEKRRREESPNDSGRDRKKMKTNATNGDSGNTSVKPVMPEVATPASKAAEATEVVKDKVDIVGSVSTTVSSKTDKMNILLNRMKKKMQVK</sequence>
<dbReference type="Gene3D" id="2.20.25.350">
    <property type="match status" value="1"/>
</dbReference>
<keyword evidence="10" id="KW-1185">Reference proteome</keyword>
<feature type="compositionally biased region" description="Basic and acidic residues" evidence="7">
    <location>
        <begin position="1001"/>
        <end position="1016"/>
    </location>
</feature>
<feature type="compositionally biased region" description="Polar residues" evidence="7">
    <location>
        <begin position="1023"/>
        <end position="1035"/>
    </location>
</feature>